<name>A0A918CDT8_9DEIO</name>
<dbReference type="EMBL" id="BMQL01000021">
    <property type="protein sequence ID" value="GGR17938.1"/>
    <property type="molecule type" value="Genomic_DNA"/>
</dbReference>
<dbReference type="Proteomes" id="UP000603865">
    <property type="component" value="Unassembled WGS sequence"/>
</dbReference>
<comment type="caution">
    <text evidence="1">The sequence shown here is derived from an EMBL/GenBank/DDBJ whole genome shotgun (WGS) entry which is preliminary data.</text>
</comment>
<evidence type="ECO:0000313" key="2">
    <source>
        <dbReference type="Proteomes" id="UP000603865"/>
    </source>
</evidence>
<proteinExistence type="predicted"/>
<organism evidence="1 2">
    <name type="scientific">Deinococcus ruber</name>
    <dbReference type="NCBI Taxonomy" id="1848197"/>
    <lineage>
        <taxon>Bacteria</taxon>
        <taxon>Thermotogati</taxon>
        <taxon>Deinococcota</taxon>
        <taxon>Deinococci</taxon>
        <taxon>Deinococcales</taxon>
        <taxon>Deinococcaceae</taxon>
        <taxon>Deinococcus</taxon>
    </lineage>
</organism>
<gene>
    <name evidence="1" type="ORF">GCM10008957_33370</name>
</gene>
<dbReference type="AlphaFoldDB" id="A0A918CDT8"/>
<sequence length="120" mass="13589">MEGCHGDGLNEGEDILPNGIWGQPGKVVIRAGAGNDFVRRQDHRSTRLCFVKRVSLQHGAQTLFCRIELGERWRRREVKDCVPRDQWATDGLKVRVRGLDHCAQGVIESGAHEAWITSEW</sequence>
<accession>A0A918CDT8</accession>
<reference evidence="1" key="1">
    <citation type="journal article" date="2014" name="Int. J. Syst. Evol. Microbiol.">
        <title>Complete genome sequence of Corynebacterium casei LMG S-19264T (=DSM 44701T), isolated from a smear-ripened cheese.</title>
        <authorList>
            <consortium name="US DOE Joint Genome Institute (JGI-PGF)"/>
            <person name="Walter F."/>
            <person name="Albersmeier A."/>
            <person name="Kalinowski J."/>
            <person name="Ruckert C."/>
        </authorList>
    </citation>
    <scope>NUCLEOTIDE SEQUENCE</scope>
    <source>
        <strain evidence="1">JCM 31311</strain>
    </source>
</reference>
<keyword evidence="2" id="KW-1185">Reference proteome</keyword>
<reference evidence="1" key="2">
    <citation type="submission" date="2020-09" db="EMBL/GenBank/DDBJ databases">
        <authorList>
            <person name="Sun Q."/>
            <person name="Ohkuma M."/>
        </authorList>
    </citation>
    <scope>NUCLEOTIDE SEQUENCE</scope>
    <source>
        <strain evidence="1">JCM 31311</strain>
    </source>
</reference>
<evidence type="ECO:0000313" key="1">
    <source>
        <dbReference type="EMBL" id="GGR17938.1"/>
    </source>
</evidence>
<protein>
    <submittedName>
        <fullName evidence="1">Uncharacterized protein</fullName>
    </submittedName>
</protein>